<keyword evidence="5" id="KW-0963">Cytoplasm</keyword>
<evidence type="ECO:0000256" key="13">
    <source>
        <dbReference type="ARBA" id="ARBA00035852"/>
    </source>
</evidence>
<evidence type="ECO:0000313" key="25">
    <source>
        <dbReference type="EMBL" id="QHN38342.1"/>
    </source>
</evidence>
<evidence type="ECO:0000256" key="23">
    <source>
        <dbReference type="ARBA" id="ARBA00048180"/>
    </source>
</evidence>
<dbReference type="PANTHER" id="PTHR12418">
    <property type="entry name" value="ACYL-COENZYME A THIOESTERASE THEM4"/>
    <property type="match status" value="1"/>
</dbReference>
<sequence length="203" mass="22347">MDPLPTHIPNWWDKPAPVTIPDGYADFVEQFRTLQDAMTAAAPDAEQTRTASRLVAELIEVLKQSETDEWSQLSGRLPVPGRGQTLIPVVHINSETEHESRGTVRFGRQFLGGNGAAHGGAIPLMFDDAFGRFANAHGRAIARTANLHIDYRSVTPIDTDLTVTLRFDREEGRKRYVTGEIRDGDRLCVEASGLFIVLKPGAA</sequence>
<evidence type="ECO:0000256" key="1">
    <source>
        <dbReference type="ARBA" id="ARBA00004170"/>
    </source>
</evidence>
<evidence type="ECO:0000256" key="14">
    <source>
        <dbReference type="ARBA" id="ARBA00037002"/>
    </source>
</evidence>
<evidence type="ECO:0000259" key="24">
    <source>
        <dbReference type="Pfam" id="PF03061"/>
    </source>
</evidence>
<dbReference type="AlphaFoldDB" id="A0A857M992"/>
<evidence type="ECO:0000256" key="22">
    <source>
        <dbReference type="ARBA" id="ARBA00048074"/>
    </source>
</evidence>
<evidence type="ECO:0000256" key="11">
    <source>
        <dbReference type="ARBA" id="ARBA00023136"/>
    </source>
</evidence>
<evidence type="ECO:0000256" key="3">
    <source>
        <dbReference type="ARBA" id="ARBA00004632"/>
    </source>
</evidence>
<dbReference type="InterPro" id="IPR029069">
    <property type="entry name" value="HotDog_dom_sf"/>
</dbReference>
<comment type="catalytic activity">
    <reaction evidence="19">
        <text>octanoyl-CoA + H2O = octanoate + CoA + H(+)</text>
        <dbReference type="Rhea" id="RHEA:30143"/>
        <dbReference type="ChEBI" id="CHEBI:15377"/>
        <dbReference type="ChEBI" id="CHEBI:15378"/>
        <dbReference type="ChEBI" id="CHEBI:25646"/>
        <dbReference type="ChEBI" id="CHEBI:57287"/>
        <dbReference type="ChEBI" id="CHEBI:57386"/>
    </reaction>
    <physiologicalReaction direction="left-to-right" evidence="19">
        <dbReference type="Rhea" id="RHEA:30144"/>
    </physiologicalReaction>
</comment>
<evidence type="ECO:0000256" key="17">
    <source>
        <dbReference type="ARBA" id="ARBA00040123"/>
    </source>
</evidence>
<dbReference type="SUPFAM" id="SSF54637">
    <property type="entry name" value="Thioesterase/thiol ester dehydrase-isomerase"/>
    <property type="match status" value="1"/>
</dbReference>
<dbReference type="RefSeq" id="WP_005191681.1">
    <property type="nucleotide sequence ID" value="NZ_CP045804.1"/>
</dbReference>
<evidence type="ECO:0000256" key="6">
    <source>
        <dbReference type="ARBA" id="ARBA00022703"/>
    </source>
</evidence>
<dbReference type="Gene3D" id="3.10.129.10">
    <property type="entry name" value="Hotdog Thioesterase"/>
    <property type="match status" value="1"/>
</dbReference>
<dbReference type="InterPro" id="IPR006683">
    <property type="entry name" value="Thioestr_dom"/>
</dbReference>
<protein>
    <recommendedName>
        <fullName evidence="17">Acyl-coenzyme A thioesterase THEM4</fullName>
        <ecNumber evidence="16">3.1.2.2</ecNumber>
    </recommendedName>
    <alternativeName>
        <fullName evidence="18">Thioesterase superfamily member 4</fullName>
    </alternativeName>
</protein>
<dbReference type="EC" id="3.1.2.2" evidence="16"/>
<gene>
    <name evidence="25" type="ORF">GII30_03360</name>
</gene>
<evidence type="ECO:0000256" key="18">
    <source>
        <dbReference type="ARBA" id="ARBA00043210"/>
    </source>
</evidence>
<evidence type="ECO:0000256" key="9">
    <source>
        <dbReference type="ARBA" id="ARBA00022946"/>
    </source>
</evidence>
<comment type="catalytic activity">
    <reaction evidence="23">
        <text>tetradecanoyl-CoA + H2O = tetradecanoate + CoA + H(+)</text>
        <dbReference type="Rhea" id="RHEA:40119"/>
        <dbReference type="ChEBI" id="CHEBI:15377"/>
        <dbReference type="ChEBI" id="CHEBI:15378"/>
        <dbReference type="ChEBI" id="CHEBI:30807"/>
        <dbReference type="ChEBI" id="CHEBI:57287"/>
        <dbReference type="ChEBI" id="CHEBI:57385"/>
    </reaction>
    <physiologicalReaction direction="left-to-right" evidence="23">
        <dbReference type="Rhea" id="RHEA:40120"/>
    </physiologicalReaction>
</comment>
<evidence type="ECO:0000256" key="20">
    <source>
        <dbReference type="ARBA" id="ARBA00047734"/>
    </source>
</evidence>
<keyword evidence="10" id="KW-0443">Lipid metabolism</keyword>
<organism evidence="25">
    <name type="scientific">Gordonia amarae</name>
    <dbReference type="NCBI Taxonomy" id="36821"/>
    <lineage>
        <taxon>Bacteria</taxon>
        <taxon>Bacillati</taxon>
        <taxon>Actinomycetota</taxon>
        <taxon>Actinomycetes</taxon>
        <taxon>Mycobacteriales</taxon>
        <taxon>Gordoniaceae</taxon>
        <taxon>Gordonia</taxon>
    </lineage>
</organism>
<comment type="catalytic activity">
    <reaction evidence="13">
        <text>(5Z,8Z,11Z,14Z)-eicosatetraenoyl-CoA + H2O = (5Z,8Z,11Z,14Z)-eicosatetraenoate + CoA + H(+)</text>
        <dbReference type="Rhea" id="RHEA:40151"/>
        <dbReference type="ChEBI" id="CHEBI:15377"/>
        <dbReference type="ChEBI" id="CHEBI:15378"/>
        <dbReference type="ChEBI" id="CHEBI:32395"/>
        <dbReference type="ChEBI" id="CHEBI:57287"/>
        <dbReference type="ChEBI" id="CHEBI:57368"/>
    </reaction>
    <physiologicalReaction direction="left-to-right" evidence="13">
        <dbReference type="Rhea" id="RHEA:40152"/>
    </physiologicalReaction>
</comment>
<comment type="similarity">
    <text evidence="15">Belongs to the THEM4/THEM5 thioesterase family.</text>
</comment>
<keyword evidence="7" id="KW-0378">Hydrolase</keyword>
<evidence type="ECO:0000256" key="2">
    <source>
        <dbReference type="ARBA" id="ARBA00004496"/>
    </source>
</evidence>
<evidence type="ECO:0000256" key="10">
    <source>
        <dbReference type="ARBA" id="ARBA00023098"/>
    </source>
</evidence>
<dbReference type="InterPro" id="IPR052365">
    <property type="entry name" value="THEM4/THEM5_acyl-CoA_thioest"/>
</dbReference>
<evidence type="ECO:0000256" key="4">
    <source>
        <dbReference type="ARBA" id="ARBA00022475"/>
    </source>
</evidence>
<evidence type="ECO:0000256" key="12">
    <source>
        <dbReference type="ARBA" id="ARBA00023273"/>
    </source>
</evidence>
<keyword evidence="9" id="KW-0809">Transit peptide</keyword>
<evidence type="ECO:0000256" key="21">
    <source>
        <dbReference type="ARBA" id="ARBA00047969"/>
    </source>
</evidence>
<evidence type="ECO:0000256" key="7">
    <source>
        <dbReference type="ARBA" id="ARBA00022801"/>
    </source>
</evidence>
<feature type="domain" description="Thioesterase" evidence="24">
    <location>
        <begin position="114"/>
        <end position="187"/>
    </location>
</feature>
<dbReference type="Pfam" id="PF03061">
    <property type="entry name" value="4HBT"/>
    <property type="match status" value="1"/>
</dbReference>
<keyword evidence="12" id="KW-0966">Cell projection</keyword>
<keyword evidence="6" id="KW-0053">Apoptosis</keyword>
<comment type="catalytic activity">
    <reaction evidence="20">
        <text>hexadecanoyl-CoA + H2O = hexadecanoate + CoA + H(+)</text>
        <dbReference type="Rhea" id="RHEA:16645"/>
        <dbReference type="ChEBI" id="CHEBI:7896"/>
        <dbReference type="ChEBI" id="CHEBI:15377"/>
        <dbReference type="ChEBI" id="CHEBI:15378"/>
        <dbReference type="ChEBI" id="CHEBI:57287"/>
        <dbReference type="ChEBI" id="CHEBI:57379"/>
        <dbReference type="EC" id="3.1.2.2"/>
    </reaction>
    <physiologicalReaction direction="left-to-right" evidence="20">
        <dbReference type="Rhea" id="RHEA:16646"/>
    </physiologicalReaction>
</comment>
<evidence type="ECO:0000256" key="5">
    <source>
        <dbReference type="ARBA" id="ARBA00022490"/>
    </source>
</evidence>
<evidence type="ECO:0000256" key="19">
    <source>
        <dbReference type="ARBA" id="ARBA00047588"/>
    </source>
</evidence>
<dbReference type="GO" id="GO:0016787">
    <property type="term" value="F:hydrolase activity"/>
    <property type="evidence" value="ECO:0007669"/>
    <property type="project" value="UniProtKB-KW"/>
</dbReference>
<dbReference type="EMBL" id="CP045810">
    <property type="protein sequence ID" value="QHN38342.1"/>
    <property type="molecule type" value="Genomic_DNA"/>
</dbReference>
<proteinExistence type="inferred from homology"/>
<keyword evidence="11" id="KW-0472">Membrane</keyword>
<comment type="catalytic activity">
    <reaction evidence="21">
        <text>decanoyl-CoA + H2O = decanoate + CoA + H(+)</text>
        <dbReference type="Rhea" id="RHEA:40059"/>
        <dbReference type="ChEBI" id="CHEBI:15377"/>
        <dbReference type="ChEBI" id="CHEBI:15378"/>
        <dbReference type="ChEBI" id="CHEBI:27689"/>
        <dbReference type="ChEBI" id="CHEBI:57287"/>
        <dbReference type="ChEBI" id="CHEBI:61430"/>
    </reaction>
    <physiologicalReaction direction="left-to-right" evidence="21">
        <dbReference type="Rhea" id="RHEA:40060"/>
    </physiologicalReaction>
</comment>
<evidence type="ECO:0000256" key="15">
    <source>
        <dbReference type="ARBA" id="ARBA00038456"/>
    </source>
</evidence>
<evidence type="ECO:0000256" key="8">
    <source>
        <dbReference type="ARBA" id="ARBA00022832"/>
    </source>
</evidence>
<dbReference type="GO" id="GO:0016020">
    <property type="term" value="C:membrane"/>
    <property type="evidence" value="ECO:0007669"/>
    <property type="project" value="UniProtKB-SubCell"/>
</dbReference>
<reference evidence="25" key="1">
    <citation type="journal article" date="2021" name="Nat. Microbiol.">
        <title>Cocultivation of an ultrasmall environmental parasitic bacterium with lytic ability against bacteria associated with wastewater foams.</title>
        <authorList>
            <person name="Batinovic S."/>
            <person name="Rose J.J.A."/>
            <person name="Ratcliffe J."/>
            <person name="Seviour R.J."/>
            <person name="Petrovski S."/>
        </authorList>
    </citation>
    <scope>NUCLEOTIDE SEQUENCE</scope>
    <source>
        <strain evidence="25">CON44</strain>
    </source>
</reference>
<accession>A0A857M992</accession>
<comment type="subcellular location">
    <subcellularLocation>
        <location evidence="3">Cell projection</location>
        <location evidence="3">Ruffle membrane</location>
    </subcellularLocation>
    <subcellularLocation>
        <location evidence="2">Cytoplasm</location>
    </subcellularLocation>
    <subcellularLocation>
        <location evidence="1">Membrane</location>
        <topology evidence="1">Peripheral membrane protein</topology>
    </subcellularLocation>
</comment>
<dbReference type="GO" id="GO:0006631">
    <property type="term" value="P:fatty acid metabolic process"/>
    <property type="evidence" value="ECO:0007669"/>
    <property type="project" value="UniProtKB-KW"/>
</dbReference>
<name>A0A857M992_9ACTN</name>
<keyword evidence="4" id="KW-1003">Cell membrane</keyword>
<dbReference type="GO" id="GO:0005737">
    <property type="term" value="C:cytoplasm"/>
    <property type="evidence" value="ECO:0007669"/>
    <property type="project" value="UniProtKB-SubCell"/>
</dbReference>
<evidence type="ECO:0000256" key="16">
    <source>
        <dbReference type="ARBA" id="ARBA00038848"/>
    </source>
</evidence>
<keyword evidence="8" id="KW-0276">Fatty acid metabolism</keyword>
<dbReference type="PANTHER" id="PTHR12418:SF19">
    <property type="entry name" value="ACYL-COENZYME A THIOESTERASE THEM4"/>
    <property type="match status" value="1"/>
</dbReference>
<comment type="catalytic activity">
    <reaction evidence="14">
        <text>(9Z)-octadecenoyl-CoA + H2O = (9Z)-octadecenoate + CoA + H(+)</text>
        <dbReference type="Rhea" id="RHEA:40139"/>
        <dbReference type="ChEBI" id="CHEBI:15377"/>
        <dbReference type="ChEBI" id="CHEBI:15378"/>
        <dbReference type="ChEBI" id="CHEBI:30823"/>
        <dbReference type="ChEBI" id="CHEBI:57287"/>
        <dbReference type="ChEBI" id="CHEBI:57387"/>
    </reaction>
    <physiologicalReaction direction="left-to-right" evidence="14">
        <dbReference type="Rhea" id="RHEA:40140"/>
    </physiologicalReaction>
</comment>
<comment type="catalytic activity">
    <reaction evidence="22">
        <text>dodecanoyl-CoA + H2O = dodecanoate + CoA + H(+)</text>
        <dbReference type="Rhea" id="RHEA:30135"/>
        <dbReference type="ChEBI" id="CHEBI:15377"/>
        <dbReference type="ChEBI" id="CHEBI:15378"/>
        <dbReference type="ChEBI" id="CHEBI:18262"/>
        <dbReference type="ChEBI" id="CHEBI:57287"/>
        <dbReference type="ChEBI" id="CHEBI:57375"/>
    </reaction>
    <physiologicalReaction direction="left-to-right" evidence="22">
        <dbReference type="Rhea" id="RHEA:30136"/>
    </physiologicalReaction>
</comment>